<evidence type="ECO:0000313" key="8">
    <source>
        <dbReference type="Proteomes" id="UP001333996"/>
    </source>
</evidence>
<dbReference type="RefSeq" id="WP_329510887.1">
    <property type="nucleotide sequence ID" value="NZ_BAAAYZ010000190.1"/>
</dbReference>
<keyword evidence="2 5" id="KW-0812">Transmembrane</keyword>
<keyword evidence="8" id="KW-1185">Reference proteome</keyword>
<dbReference type="EMBL" id="JAYWVC010000160">
    <property type="protein sequence ID" value="MED7826489.1"/>
    <property type="molecule type" value="Genomic_DNA"/>
</dbReference>
<comment type="caution">
    <text evidence="7">The sequence shown here is derived from an EMBL/GenBank/DDBJ whole genome shotgun (WGS) entry which is preliminary data.</text>
</comment>
<gene>
    <name evidence="7" type="ORF">VXC91_32220</name>
</gene>
<dbReference type="InterPro" id="IPR049453">
    <property type="entry name" value="Memb_transporter_dom"/>
</dbReference>
<organism evidence="7 8">
    <name type="scientific">Streptomyces chiangmaiensis</name>
    <dbReference type="NCBI Taxonomy" id="766497"/>
    <lineage>
        <taxon>Bacteria</taxon>
        <taxon>Bacillati</taxon>
        <taxon>Actinomycetota</taxon>
        <taxon>Actinomycetes</taxon>
        <taxon>Kitasatosporales</taxon>
        <taxon>Streptomycetaceae</taxon>
        <taxon>Streptomyces</taxon>
    </lineage>
</organism>
<dbReference type="Proteomes" id="UP001333996">
    <property type="component" value="Unassembled WGS sequence"/>
</dbReference>
<evidence type="ECO:0000256" key="3">
    <source>
        <dbReference type="ARBA" id="ARBA00022989"/>
    </source>
</evidence>
<evidence type="ECO:0000259" key="6">
    <source>
        <dbReference type="Pfam" id="PF13515"/>
    </source>
</evidence>
<keyword evidence="3 5" id="KW-1133">Transmembrane helix</keyword>
<feature type="transmembrane region" description="Helical" evidence="5">
    <location>
        <begin position="49"/>
        <end position="70"/>
    </location>
</feature>
<name>A0ABU7FR88_9ACTN</name>
<evidence type="ECO:0000256" key="5">
    <source>
        <dbReference type="SAM" id="Phobius"/>
    </source>
</evidence>
<sequence>MTERASVIALTVCAMQLAGAAHYGWWSLCLTVVALFFGMEHDADDWRLAGVRLGLTVAGAALALIVCGLADRRRPLPVT</sequence>
<evidence type="ECO:0000256" key="4">
    <source>
        <dbReference type="ARBA" id="ARBA00023136"/>
    </source>
</evidence>
<evidence type="ECO:0000313" key="7">
    <source>
        <dbReference type="EMBL" id="MED7826489.1"/>
    </source>
</evidence>
<proteinExistence type="predicted"/>
<comment type="subcellular location">
    <subcellularLocation>
        <location evidence="1">Membrane</location>
        <topology evidence="1">Multi-pass membrane protein</topology>
    </subcellularLocation>
</comment>
<accession>A0ABU7FR88</accession>
<evidence type="ECO:0000256" key="2">
    <source>
        <dbReference type="ARBA" id="ARBA00022692"/>
    </source>
</evidence>
<evidence type="ECO:0000256" key="1">
    <source>
        <dbReference type="ARBA" id="ARBA00004141"/>
    </source>
</evidence>
<reference evidence="7" key="1">
    <citation type="submission" date="2024-01" db="EMBL/GenBank/DDBJ databases">
        <title>First draft genome sequence data of TA4-1, the type strain of Gram-positive actinobacterium Streptomyces chiangmaiensis.</title>
        <authorList>
            <person name="Yasawong M."/>
            <person name="Nantapong N."/>
        </authorList>
    </citation>
    <scope>NUCLEOTIDE SEQUENCE</scope>
    <source>
        <strain evidence="7">TA4-1</strain>
    </source>
</reference>
<dbReference type="Pfam" id="PF13515">
    <property type="entry name" value="FUSC_2"/>
    <property type="match status" value="1"/>
</dbReference>
<feature type="transmembrane region" description="Helical" evidence="5">
    <location>
        <begin position="7"/>
        <end position="37"/>
    </location>
</feature>
<protein>
    <submittedName>
        <fullName evidence="7">FUSC family protein</fullName>
    </submittedName>
</protein>
<keyword evidence="4 5" id="KW-0472">Membrane</keyword>
<feature type="domain" description="Integral membrane bound transporter" evidence="6">
    <location>
        <begin position="6"/>
        <end position="66"/>
    </location>
</feature>